<protein>
    <recommendedName>
        <fullName evidence="3">DUF4403 family protein</fullName>
    </recommendedName>
</protein>
<dbReference type="Proteomes" id="UP000249061">
    <property type="component" value="Unassembled WGS sequence"/>
</dbReference>
<evidence type="ECO:0008006" key="3">
    <source>
        <dbReference type="Google" id="ProtNLM"/>
    </source>
</evidence>
<dbReference type="Pfam" id="PF14356">
    <property type="entry name" value="DUF4403"/>
    <property type="match status" value="1"/>
</dbReference>
<proteinExistence type="predicted"/>
<evidence type="ECO:0000313" key="1">
    <source>
        <dbReference type="EMBL" id="PZR09336.1"/>
    </source>
</evidence>
<gene>
    <name evidence="1" type="ORF">DI536_22405</name>
</gene>
<name>A0A2W5TA42_9BACT</name>
<evidence type="ECO:0000313" key="2">
    <source>
        <dbReference type="Proteomes" id="UP000249061"/>
    </source>
</evidence>
<reference evidence="1 2" key="1">
    <citation type="submission" date="2017-08" db="EMBL/GenBank/DDBJ databases">
        <title>Infants hospitalized years apart are colonized by the same room-sourced microbial strains.</title>
        <authorList>
            <person name="Brooks B."/>
            <person name="Olm M.R."/>
            <person name="Firek B.A."/>
            <person name="Baker R."/>
            <person name="Thomas B.C."/>
            <person name="Morowitz M.J."/>
            <person name="Banfield J.F."/>
        </authorList>
    </citation>
    <scope>NUCLEOTIDE SEQUENCE [LARGE SCALE GENOMIC DNA]</scope>
    <source>
        <strain evidence="1">S2_003_000_R2_14</strain>
    </source>
</reference>
<dbReference type="AlphaFoldDB" id="A0A2W5TA42"/>
<organism evidence="1 2">
    <name type="scientific">Archangium gephyra</name>
    <dbReference type="NCBI Taxonomy" id="48"/>
    <lineage>
        <taxon>Bacteria</taxon>
        <taxon>Pseudomonadati</taxon>
        <taxon>Myxococcota</taxon>
        <taxon>Myxococcia</taxon>
        <taxon>Myxococcales</taxon>
        <taxon>Cystobacterineae</taxon>
        <taxon>Archangiaceae</taxon>
        <taxon>Archangium</taxon>
    </lineage>
</organism>
<dbReference type="InterPro" id="IPR025515">
    <property type="entry name" value="DUF4403"/>
</dbReference>
<comment type="caution">
    <text evidence="1">The sequence shown here is derived from an EMBL/GenBank/DDBJ whole genome shotgun (WGS) entry which is preliminary data.</text>
</comment>
<dbReference type="EMBL" id="QFQP01000021">
    <property type="protein sequence ID" value="PZR09336.1"/>
    <property type="molecule type" value="Genomic_DNA"/>
</dbReference>
<accession>A0A2W5TA42</accession>
<sequence>MRVLRVAFCILLSGCAGIPLYPSRPAASTSPLVADPLPAKLVVHLDATHDGLTHALDSTVPAEGELQFEFHGARTVKWKRSGFSLRFADGRVEAKTDLTLDVALPMLGAQVIPVTITVNGEPIITSDWKARLQGAKVKLESKDMRLRTLQGLGGAMEAGRQLTEEFIERYSWDLNPRVKEAYQRVATPIQFEVGEANACAVLRVTSIEAGPTVIAGGMEKDLAFVVEPAVMLPCGTTSLPSEPPRLSNVATLPSGPFTVVVPVAAKYDELAQAMSTAFTDGKLFFSKSYPKLFLEKPEVYASARDELVVKLHLQGPIEASGIKANLDGDLYFAGHPVVVDNELRIPDLEPTVDTRSFLLGLKASLDHNGIRDQAREALKLDLGARFEAVRNKLSKDVGFGGDLGCMRSHVAKIEITGVYPHASYLRVYVATTAQASVHLPCPAEPAPVAVLP</sequence>